<evidence type="ECO:0000256" key="4">
    <source>
        <dbReference type="ARBA" id="ARBA00022691"/>
    </source>
</evidence>
<dbReference type="PANTHER" id="PTHR46098:SF1">
    <property type="entry name" value="TRNA (CYTOSINE(38)-C(5))-METHYLTRANSFERASE"/>
    <property type="match status" value="1"/>
</dbReference>
<dbReference type="PANTHER" id="PTHR46098">
    <property type="entry name" value="TRNA (CYTOSINE(38)-C(5))-METHYLTRANSFERASE"/>
    <property type="match status" value="1"/>
</dbReference>
<dbReference type="RefSeq" id="WP_165144773.1">
    <property type="nucleotide sequence ID" value="NZ_JAEHFQ010000001.1"/>
</dbReference>
<dbReference type="InterPro" id="IPR029063">
    <property type="entry name" value="SAM-dependent_MTases_sf"/>
</dbReference>
<dbReference type="EC" id="2.1.1.37" evidence="1"/>
<evidence type="ECO:0000256" key="2">
    <source>
        <dbReference type="ARBA" id="ARBA00022603"/>
    </source>
</evidence>
<dbReference type="PRINTS" id="PR00105">
    <property type="entry name" value="C5METTRFRASE"/>
</dbReference>
<evidence type="ECO:0000256" key="1">
    <source>
        <dbReference type="ARBA" id="ARBA00011975"/>
    </source>
</evidence>
<feature type="active site" evidence="6">
    <location>
        <position position="80"/>
    </location>
</feature>
<dbReference type="EMBL" id="JAEHFQ010000001">
    <property type="protein sequence ID" value="MBM0632004.1"/>
    <property type="molecule type" value="Genomic_DNA"/>
</dbReference>
<dbReference type="GO" id="GO:0009307">
    <property type="term" value="P:DNA restriction-modification system"/>
    <property type="evidence" value="ECO:0007669"/>
    <property type="project" value="UniProtKB-KW"/>
</dbReference>
<reference evidence="7" key="1">
    <citation type="submission" date="2020-12" db="EMBL/GenBank/DDBJ databases">
        <title>Paenibacillus polymyxa LMG 27872: a double-edged sword.</title>
        <authorList>
            <person name="Langendries S."/>
            <person name="Garcia Mendez S."/>
            <person name="Beirinckx S."/>
            <person name="Viaene T."/>
            <person name="Baeyen S."/>
            <person name="Goeminne G."/>
            <person name="Willems A."/>
            <person name="Debode J."/>
            <person name="Goormachtig S."/>
        </authorList>
    </citation>
    <scope>NUCLEOTIDE SEQUENCE</scope>
    <source>
        <strain evidence="7">LMG 27872</strain>
    </source>
</reference>
<evidence type="ECO:0000256" key="3">
    <source>
        <dbReference type="ARBA" id="ARBA00022679"/>
    </source>
</evidence>
<evidence type="ECO:0000256" key="6">
    <source>
        <dbReference type="PROSITE-ProRule" id="PRU01016"/>
    </source>
</evidence>
<comment type="similarity">
    <text evidence="6">Belongs to the class I-like SAM-binding methyltransferase superfamily. C5-methyltransferase family.</text>
</comment>
<comment type="caution">
    <text evidence="7">The sequence shown here is derived from an EMBL/GenBank/DDBJ whole genome shotgun (WGS) entry which is preliminary data.</text>
</comment>
<evidence type="ECO:0000256" key="5">
    <source>
        <dbReference type="ARBA" id="ARBA00022747"/>
    </source>
</evidence>
<evidence type="ECO:0000313" key="8">
    <source>
        <dbReference type="Proteomes" id="UP000650605"/>
    </source>
</evidence>
<dbReference type="Pfam" id="PF00145">
    <property type="entry name" value="DNA_methylase"/>
    <property type="match status" value="1"/>
</dbReference>
<dbReference type="PROSITE" id="PS51679">
    <property type="entry name" value="SAM_MT_C5"/>
    <property type="match status" value="1"/>
</dbReference>
<dbReference type="GO" id="GO:0003886">
    <property type="term" value="F:DNA (cytosine-5-)-methyltransferase activity"/>
    <property type="evidence" value="ECO:0007669"/>
    <property type="project" value="UniProtKB-EC"/>
</dbReference>
<dbReference type="Gene3D" id="3.40.50.150">
    <property type="entry name" value="Vaccinia Virus protein VP39"/>
    <property type="match status" value="1"/>
</dbReference>
<proteinExistence type="inferred from homology"/>
<dbReference type="GO" id="GO:0032259">
    <property type="term" value="P:methylation"/>
    <property type="evidence" value="ECO:0007669"/>
    <property type="project" value="UniProtKB-KW"/>
</dbReference>
<keyword evidence="5" id="KW-0680">Restriction system</keyword>
<dbReference type="SUPFAM" id="SSF53335">
    <property type="entry name" value="S-adenosyl-L-methionine-dependent methyltransferases"/>
    <property type="match status" value="1"/>
</dbReference>
<protein>
    <recommendedName>
        <fullName evidence="1">DNA (cytosine-5-)-methyltransferase</fullName>
        <ecNumber evidence="1">2.1.1.37</ecNumber>
    </recommendedName>
</protein>
<gene>
    <name evidence="7" type="ORF">JDW19_02525</name>
</gene>
<dbReference type="Proteomes" id="UP000650605">
    <property type="component" value="Unassembled WGS sequence"/>
</dbReference>
<dbReference type="InterPro" id="IPR050750">
    <property type="entry name" value="C5-MTase"/>
</dbReference>
<accession>A0A8I1LNX5</accession>
<evidence type="ECO:0000313" key="7">
    <source>
        <dbReference type="EMBL" id="MBM0632004.1"/>
    </source>
</evidence>
<dbReference type="InterPro" id="IPR001525">
    <property type="entry name" value="C5_MeTfrase"/>
</dbReference>
<sequence length="251" mass="28134">MRKLSLFSGIGGIDLAAHWAGMETVAFCEREPFQQAVLRKHWPDVPIYDDVCTLTADRLREDGILGDGRAIDIISAGYPCQGESYAGERRGAADDRWLWPETARLLDELEPPWFVGENVSGHITMGIDTVFNDLDYLQYTARAFHIPALAVDADHERYRVFVVAHSNKKSGLQANKAVSAIRANWEAWQNARRRSWRPIPRVDWGISGPPVSRKSNGIPNRVDRCYALGNAVSPYQVYPILATIKAINDSL</sequence>
<keyword evidence="2 6" id="KW-0489">Methyltransferase</keyword>
<dbReference type="AlphaFoldDB" id="A0A8I1LNX5"/>
<keyword evidence="4 6" id="KW-0949">S-adenosyl-L-methionine</keyword>
<name>A0A8I1LNX5_PAEPO</name>
<keyword evidence="3 6" id="KW-0808">Transferase</keyword>
<organism evidence="7 8">
    <name type="scientific">Paenibacillus polymyxa</name>
    <name type="common">Bacillus polymyxa</name>
    <dbReference type="NCBI Taxonomy" id="1406"/>
    <lineage>
        <taxon>Bacteria</taxon>
        <taxon>Bacillati</taxon>
        <taxon>Bacillota</taxon>
        <taxon>Bacilli</taxon>
        <taxon>Bacillales</taxon>
        <taxon>Paenibacillaceae</taxon>
        <taxon>Paenibacillus</taxon>
    </lineage>
</organism>